<dbReference type="AlphaFoldDB" id="A0AAV4AC18"/>
<accession>A0AAV4AC18</accession>
<gene>
    <name evidence="2" type="ORF">PoB_003131300</name>
</gene>
<reference evidence="2 3" key="1">
    <citation type="journal article" date="2021" name="Elife">
        <title>Chloroplast acquisition without the gene transfer in kleptoplastic sea slugs, Plakobranchus ocellatus.</title>
        <authorList>
            <person name="Maeda T."/>
            <person name="Takahashi S."/>
            <person name="Yoshida T."/>
            <person name="Shimamura S."/>
            <person name="Takaki Y."/>
            <person name="Nagai Y."/>
            <person name="Toyoda A."/>
            <person name="Suzuki Y."/>
            <person name="Arimoto A."/>
            <person name="Ishii H."/>
            <person name="Satoh N."/>
            <person name="Nishiyama T."/>
            <person name="Hasebe M."/>
            <person name="Maruyama T."/>
            <person name="Minagawa J."/>
            <person name="Obokata J."/>
            <person name="Shigenobu S."/>
        </authorList>
    </citation>
    <scope>NUCLEOTIDE SEQUENCE [LARGE SCALE GENOMIC DNA]</scope>
</reference>
<comment type="caution">
    <text evidence="2">The sequence shown here is derived from an EMBL/GenBank/DDBJ whole genome shotgun (WGS) entry which is preliminary data.</text>
</comment>
<dbReference type="Proteomes" id="UP000735302">
    <property type="component" value="Unassembled WGS sequence"/>
</dbReference>
<evidence type="ECO:0000313" key="2">
    <source>
        <dbReference type="EMBL" id="GFO04808.1"/>
    </source>
</evidence>
<sequence>MKLADRWSAKKIGQTEDQCSLLLRQVLVVYITSEEMSEDFIGKRERFKVREERNVLRAVKDWAGTESGLFLPQQLAHTHIAARSVSQIRCNLPAPPGTALITSPGYWYGLTPSASFIKHWGYQFIRLYDDDDGDDDEDDDEDDDDDNDDNDGDDDDEDF</sequence>
<feature type="region of interest" description="Disordered" evidence="1">
    <location>
        <begin position="131"/>
        <end position="159"/>
    </location>
</feature>
<evidence type="ECO:0000313" key="3">
    <source>
        <dbReference type="Proteomes" id="UP000735302"/>
    </source>
</evidence>
<evidence type="ECO:0000256" key="1">
    <source>
        <dbReference type="SAM" id="MobiDB-lite"/>
    </source>
</evidence>
<organism evidence="2 3">
    <name type="scientific">Plakobranchus ocellatus</name>
    <dbReference type="NCBI Taxonomy" id="259542"/>
    <lineage>
        <taxon>Eukaryota</taxon>
        <taxon>Metazoa</taxon>
        <taxon>Spiralia</taxon>
        <taxon>Lophotrochozoa</taxon>
        <taxon>Mollusca</taxon>
        <taxon>Gastropoda</taxon>
        <taxon>Heterobranchia</taxon>
        <taxon>Euthyneura</taxon>
        <taxon>Panpulmonata</taxon>
        <taxon>Sacoglossa</taxon>
        <taxon>Placobranchoidea</taxon>
        <taxon>Plakobranchidae</taxon>
        <taxon>Plakobranchus</taxon>
    </lineage>
</organism>
<protein>
    <submittedName>
        <fullName evidence="2">Uncharacterized protein</fullName>
    </submittedName>
</protein>
<dbReference type="EMBL" id="BLXT01003741">
    <property type="protein sequence ID" value="GFO04808.1"/>
    <property type="molecule type" value="Genomic_DNA"/>
</dbReference>
<keyword evidence="3" id="KW-1185">Reference proteome</keyword>
<proteinExistence type="predicted"/>
<name>A0AAV4AC18_9GAST</name>